<evidence type="ECO:0000256" key="4">
    <source>
        <dbReference type="ARBA" id="ARBA00022853"/>
    </source>
</evidence>
<protein>
    <submittedName>
        <fullName evidence="8">PHD finger protein 20</fullName>
    </submittedName>
</protein>
<dbReference type="AlphaFoldDB" id="A0AA38SJ36"/>
<dbReference type="SMART" id="SM00249">
    <property type="entry name" value="PHD"/>
    <property type="match status" value="1"/>
</dbReference>
<feature type="compositionally biased region" description="Low complexity" evidence="6">
    <location>
        <begin position="720"/>
        <end position="738"/>
    </location>
</feature>
<reference evidence="8" key="1">
    <citation type="submission" date="2022-07" db="EMBL/GenBank/DDBJ databases">
        <title>Fungi with potential for degradation of polypropylene.</title>
        <authorList>
            <person name="Gostincar C."/>
        </authorList>
    </citation>
    <scope>NUCLEOTIDE SEQUENCE</scope>
    <source>
        <strain evidence="8">EXF-13287</strain>
    </source>
</reference>
<feature type="region of interest" description="Disordered" evidence="6">
    <location>
        <begin position="315"/>
        <end position="351"/>
    </location>
</feature>
<feature type="compositionally biased region" description="Low complexity" evidence="6">
    <location>
        <begin position="397"/>
        <end position="407"/>
    </location>
</feature>
<dbReference type="GO" id="GO:0008270">
    <property type="term" value="F:zinc ion binding"/>
    <property type="evidence" value="ECO:0007669"/>
    <property type="project" value="UniProtKB-KW"/>
</dbReference>
<accession>A0AA38SJ36</accession>
<keyword evidence="9" id="KW-1185">Reference proteome</keyword>
<keyword evidence="3" id="KW-0862">Zinc</keyword>
<feature type="compositionally biased region" description="Low complexity" evidence="6">
    <location>
        <begin position="144"/>
        <end position="161"/>
    </location>
</feature>
<dbReference type="PROSITE" id="PS50016">
    <property type="entry name" value="ZF_PHD_2"/>
    <property type="match status" value="1"/>
</dbReference>
<feature type="compositionally biased region" description="Acidic residues" evidence="6">
    <location>
        <begin position="587"/>
        <end position="598"/>
    </location>
</feature>
<feature type="region of interest" description="Disordered" evidence="6">
    <location>
        <begin position="659"/>
        <end position="739"/>
    </location>
</feature>
<feature type="compositionally biased region" description="Polar residues" evidence="6">
    <location>
        <begin position="377"/>
        <end position="387"/>
    </location>
</feature>
<evidence type="ECO:0000256" key="1">
    <source>
        <dbReference type="ARBA" id="ARBA00022723"/>
    </source>
</evidence>
<evidence type="ECO:0000313" key="9">
    <source>
        <dbReference type="Proteomes" id="UP001174691"/>
    </source>
</evidence>
<dbReference type="SUPFAM" id="SSF57903">
    <property type="entry name" value="FYVE/PHD zinc finger"/>
    <property type="match status" value="1"/>
</dbReference>
<feature type="compositionally biased region" description="Polar residues" evidence="6">
    <location>
        <begin position="315"/>
        <end position="324"/>
    </location>
</feature>
<keyword evidence="2 5" id="KW-0863">Zinc-finger</keyword>
<keyword evidence="4" id="KW-0156">Chromatin regulator</keyword>
<feature type="compositionally biased region" description="Polar residues" evidence="6">
    <location>
        <begin position="1"/>
        <end position="15"/>
    </location>
</feature>
<keyword evidence="1" id="KW-0479">Metal-binding</keyword>
<dbReference type="Gene3D" id="3.30.40.10">
    <property type="entry name" value="Zinc/RING finger domain, C3HC4 (zinc finger)"/>
    <property type="match status" value="1"/>
</dbReference>
<proteinExistence type="predicted"/>
<feature type="region of interest" description="Disordered" evidence="6">
    <location>
        <begin position="1"/>
        <end position="52"/>
    </location>
</feature>
<evidence type="ECO:0000259" key="7">
    <source>
        <dbReference type="PROSITE" id="PS50016"/>
    </source>
</evidence>
<feature type="compositionally biased region" description="Polar residues" evidence="6">
    <location>
        <begin position="130"/>
        <end position="143"/>
    </location>
</feature>
<evidence type="ECO:0000256" key="6">
    <source>
        <dbReference type="SAM" id="MobiDB-lite"/>
    </source>
</evidence>
<feature type="region of interest" description="Disordered" evidence="6">
    <location>
        <begin position="376"/>
        <end position="634"/>
    </location>
</feature>
<name>A0AA38SJ36_9PEZI</name>
<dbReference type="GO" id="GO:0006325">
    <property type="term" value="P:chromatin organization"/>
    <property type="evidence" value="ECO:0007669"/>
    <property type="project" value="UniProtKB-KW"/>
</dbReference>
<dbReference type="InterPro" id="IPR013083">
    <property type="entry name" value="Znf_RING/FYVE/PHD"/>
</dbReference>
<dbReference type="EMBL" id="JANBVN010000021">
    <property type="protein sequence ID" value="KAJ9161513.1"/>
    <property type="molecule type" value="Genomic_DNA"/>
</dbReference>
<evidence type="ECO:0000256" key="3">
    <source>
        <dbReference type="ARBA" id="ARBA00022833"/>
    </source>
</evidence>
<dbReference type="PROSITE" id="PS01359">
    <property type="entry name" value="ZF_PHD_1"/>
    <property type="match status" value="1"/>
</dbReference>
<evidence type="ECO:0000313" key="8">
    <source>
        <dbReference type="EMBL" id="KAJ9161513.1"/>
    </source>
</evidence>
<dbReference type="InterPro" id="IPR019786">
    <property type="entry name" value="Zinc_finger_PHD-type_CS"/>
</dbReference>
<feature type="domain" description="PHD-type" evidence="7">
    <location>
        <begin position="740"/>
        <end position="794"/>
    </location>
</feature>
<feature type="compositionally biased region" description="Basic and acidic residues" evidence="6">
    <location>
        <begin position="673"/>
        <end position="683"/>
    </location>
</feature>
<dbReference type="Proteomes" id="UP001174691">
    <property type="component" value="Unassembled WGS sequence"/>
</dbReference>
<dbReference type="PANTHER" id="PTHR46462:SF3">
    <property type="entry name" value="UPSET, ISOFORM A"/>
    <property type="match status" value="1"/>
</dbReference>
<evidence type="ECO:0000256" key="5">
    <source>
        <dbReference type="PROSITE-ProRule" id="PRU00146"/>
    </source>
</evidence>
<dbReference type="PANTHER" id="PTHR46462">
    <property type="entry name" value="UPSET, ISOFORM A"/>
    <property type="match status" value="1"/>
</dbReference>
<organism evidence="8 9">
    <name type="scientific">Coniochaeta hoffmannii</name>
    <dbReference type="NCBI Taxonomy" id="91930"/>
    <lineage>
        <taxon>Eukaryota</taxon>
        <taxon>Fungi</taxon>
        <taxon>Dikarya</taxon>
        <taxon>Ascomycota</taxon>
        <taxon>Pezizomycotina</taxon>
        <taxon>Sordariomycetes</taxon>
        <taxon>Sordariomycetidae</taxon>
        <taxon>Coniochaetales</taxon>
        <taxon>Coniochaetaceae</taxon>
        <taxon>Coniochaeta</taxon>
    </lineage>
</organism>
<dbReference type="InterPro" id="IPR011011">
    <property type="entry name" value="Znf_FYVE_PHD"/>
</dbReference>
<dbReference type="InterPro" id="IPR001965">
    <property type="entry name" value="Znf_PHD"/>
</dbReference>
<feature type="compositionally biased region" description="Polar residues" evidence="6">
    <location>
        <begin position="574"/>
        <end position="583"/>
    </location>
</feature>
<gene>
    <name evidence="8" type="ORF">NKR19_g2194</name>
</gene>
<sequence length="828" mass="88954">MSGDQQAPSFGDTNAQPPTPKQTPTTSIFPSPLFETPKDSQGRFGESSGGWTPRFAEEYSVFNATPGNLRGTNGPFGDYGSITPYLSQQAQPAGHQRPLTAEGIAAEIATHANHFSPNPNLPLPPVEPSQRLQSSPGQAASEFSQSTEKGTSQGSTSQGSTGKKRRRDTIDGDSREEDQGQTVTPPPSARKSQRKLAPKLDLNAMQNDQGFSQQDLINGTGQQQHNMGTFVTTPSDMFGYPLSAGPMSAPATGQQFGNQRAFWEPDPNMSGMDIDYSGNGGAAVFQQQAALQSGTMEALDWARATQMFQQHGAIPQQNQENMQRPPNGASKAVMPPLDADSESQSMYTGNYAPQMDNPFGIMGNVGGVDPGLLFSRPPSSSLTSEALSQAAMVGPSASAPPVQVQQHAPPPPPQSRPTTTQRGELRRSMSSKELGPSGGRVDRSLASSPIKQSGRPGLSRSFSESRGKRPVVRTSLPPLAPAPRPQTAVSVNRPAIAQAGRPSGRTSPLKSDHHHRLSSLSSIPETAGMVSRTRTQAKMTIDANGRARVETTVFVEDDLPPPLSGRKRNKSHPTLRQPQQWQHSSESDDDSSSTDDEPIIIPSRNTSFVLPDPVKATRKNPLHGSQHRISEHSTASYATFGGQSYQDDPDSEAETVMNEMTTPTGGRSGDAASELRKLRESRQRGQLPSPTKHKRHSLAAGGPPVAQFVGDNNYPRHAVLSPSSLTESSLPTPSSSRSQGIRCLCNRSEVDRDGDGDGFMVQCESCEMWLHGRCVNISKRTVPSVYICLFCANTPNMRGGRMRDNGRVSMGMPHAASPLAHKSFKSFR</sequence>
<dbReference type="Pfam" id="PF20826">
    <property type="entry name" value="PHD_5"/>
    <property type="match status" value="1"/>
</dbReference>
<evidence type="ECO:0000256" key="2">
    <source>
        <dbReference type="ARBA" id="ARBA00022771"/>
    </source>
</evidence>
<feature type="region of interest" description="Disordered" evidence="6">
    <location>
        <begin position="64"/>
        <end position="195"/>
    </location>
</feature>
<dbReference type="InterPro" id="IPR019787">
    <property type="entry name" value="Znf_PHD-finger"/>
</dbReference>
<comment type="caution">
    <text evidence="8">The sequence shown here is derived from an EMBL/GenBank/DDBJ whole genome shotgun (WGS) entry which is preliminary data.</text>
</comment>